<comment type="caution">
    <text evidence="2">The sequence shown here is derived from an EMBL/GenBank/DDBJ whole genome shotgun (WGS) entry which is preliminary data.</text>
</comment>
<feature type="region of interest" description="Disordered" evidence="1">
    <location>
        <begin position="1"/>
        <end position="151"/>
    </location>
</feature>
<feature type="compositionally biased region" description="Low complexity" evidence="1">
    <location>
        <begin position="46"/>
        <end position="101"/>
    </location>
</feature>
<gene>
    <name evidence="2" type="ORF">SDC9_151222</name>
</gene>
<evidence type="ECO:0000256" key="1">
    <source>
        <dbReference type="SAM" id="MobiDB-lite"/>
    </source>
</evidence>
<reference evidence="2" key="1">
    <citation type="submission" date="2019-08" db="EMBL/GenBank/DDBJ databases">
        <authorList>
            <person name="Kucharzyk K."/>
            <person name="Murdoch R.W."/>
            <person name="Higgins S."/>
            <person name="Loffler F."/>
        </authorList>
    </citation>
    <scope>NUCLEOTIDE SEQUENCE</scope>
</reference>
<feature type="compositionally biased region" description="Low complexity" evidence="1">
    <location>
        <begin position="120"/>
        <end position="135"/>
    </location>
</feature>
<protein>
    <submittedName>
        <fullName evidence="2">Uncharacterized protein</fullName>
    </submittedName>
</protein>
<feature type="region of interest" description="Disordered" evidence="1">
    <location>
        <begin position="178"/>
        <end position="210"/>
    </location>
</feature>
<evidence type="ECO:0000313" key="2">
    <source>
        <dbReference type="EMBL" id="MPN03987.1"/>
    </source>
</evidence>
<organism evidence="2">
    <name type="scientific">bioreactor metagenome</name>
    <dbReference type="NCBI Taxonomy" id="1076179"/>
    <lineage>
        <taxon>unclassified sequences</taxon>
        <taxon>metagenomes</taxon>
        <taxon>ecological metagenomes</taxon>
    </lineage>
</organism>
<name>A0A645EQ82_9ZZZZ</name>
<dbReference type="AlphaFoldDB" id="A0A645EQ82"/>
<sequence length="210" mass="20913">MVMSALRVVPSPRGTRTCRVSGASARGPADSRSARSTVLRIRSRIPRPAAPGGRVPRSCSARRASSSSSPRSVAVRTRLPAAHSPSPSSSSGIASAAASSSLHMVNPARRRRKALAGWVSTSTTSVSGTTPSSHSQVGTDSRWASGSSPVPAVPVPSAPVPAVPAPVARGPAVTAAAPAAAVGSKPDRAEARKAAAAGSPNADGSYGWSG</sequence>
<proteinExistence type="predicted"/>
<dbReference type="EMBL" id="VSSQ01049911">
    <property type="protein sequence ID" value="MPN03987.1"/>
    <property type="molecule type" value="Genomic_DNA"/>
</dbReference>
<accession>A0A645EQ82</accession>